<feature type="transmembrane region" description="Helical" evidence="1">
    <location>
        <begin position="132"/>
        <end position="154"/>
    </location>
</feature>
<keyword evidence="1" id="KW-0812">Transmembrane</keyword>
<evidence type="ECO:0000256" key="1">
    <source>
        <dbReference type="SAM" id="Phobius"/>
    </source>
</evidence>
<dbReference type="EMBL" id="DXBY01000297">
    <property type="protein sequence ID" value="HIZ37518.1"/>
    <property type="molecule type" value="Genomic_DNA"/>
</dbReference>
<dbReference type="AlphaFoldDB" id="A0A9D2EHF3"/>
<organism evidence="2 3">
    <name type="scientific">Candidatus Ruania gallistercoris</name>
    <dbReference type="NCBI Taxonomy" id="2838746"/>
    <lineage>
        <taxon>Bacteria</taxon>
        <taxon>Bacillati</taxon>
        <taxon>Actinomycetota</taxon>
        <taxon>Actinomycetes</taxon>
        <taxon>Micrococcales</taxon>
        <taxon>Ruaniaceae</taxon>
        <taxon>Ruania</taxon>
    </lineage>
</organism>
<sequence>MTDVIVGVLVLVLGLLLCFRGAVAMRVLLALWGGLLGFGLGAALGAALTDQGQLATALGWVVAIALAVVFGLLAYFFYTLAVVLGFAAMGYVLAQLIATALGASQPWVLITVGLLGGVALGLLAIATHLPELVLIIISALAGASLAVSGLVLLVGIVDLGTWAEAELRIGDQPAWYLGQIALAVAGIIVQVRHSRRRRLGSVRQSWSAPAR</sequence>
<comment type="caution">
    <text evidence="2">The sequence shown here is derived from an EMBL/GenBank/DDBJ whole genome shotgun (WGS) entry which is preliminary data.</text>
</comment>
<name>A0A9D2EHF3_9MICO</name>
<feature type="transmembrane region" description="Helical" evidence="1">
    <location>
        <begin position="174"/>
        <end position="191"/>
    </location>
</feature>
<proteinExistence type="predicted"/>
<reference evidence="2" key="2">
    <citation type="submission" date="2021-04" db="EMBL/GenBank/DDBJ databases">
        <authorList>
            <person name="Gilroy R."/>
        </authorList>
    </citation>
    <scope>NUCLEOTIDE SEQUENCE</scope>
    <source>
        <strain evidence="2">ChiGjej4B4-7305</strain>
    </source>
</reference>
<protein>
    <recommendedName>
        <fullName evidence="4">DUF4203 domain-containing protein</fullName>
    </recommendedName>
</protein>
<dbReference type="Proteomes" id="UP000824037">
    <property type="component" value="Unassembled WGS sequence"/>
</dbReference>
<keyword evidence="1" id="KW-0472">Membrane</keyword>
<feature type="transmembrane region" description="Helical" evidence="1">
    <location>
        <begin position="61"/>
        <end position="94"/>
    </location>
</feature>
<evidence type="ECO:0008006" key="4">
    <source>
        <dbReference type="Google" id="ProtNLM"/>
    </source>
</evidence>
<evidence type="ECO:0000313" key="2">
    <source>
        <dbReference type="EMBL" id="HIZ37518.1"/>
    </source>
</evidence>
<keyword evidence="1" id="KW-1133">Transmembrane helix</keyword>
<evidence type="ECO:0000313" key="3">
    <source>
        <dbReference type="Proteomes" id="UP000824037"/>
    </source>
</evidence>
<feature type="transmembrane region" description="Helical" evidence="1">
    <location>
        <begin position="30"/>
        <end position="49"/>
    </location>
</feature>
<gene>
    <name evidence="2" type="ORF">H9815_17205</name>
</gene>
<accession>A0A9D2EHF3</accession>
<feature type="transmembrane region" description="Helical" evidence="1">
    <location>
        <begin position="106"/>
        <end position="125"/>
    </location>
</feature>
<reference evidence="2" key="1">
    <citation type="journal article" date="2021" name="PeerJ">
        <title>Extensive microbial diversity within the chicken gut microbiome revealed by metagenomics and culture.</title>
        <authorList>
            <person name="Gilroy R."/>
            <person name="Ravi A."/>
            <person name="Getino M."/>
            <person name="Pursley I."/>
            <person name="Horton D.L."/>
            <person name="Alikhan N.F."/>
            <person name="Baker D."/>
            <person name="Gharbi K."/>
            <person name="Hall N."/>
            <person name="Watson M."/>
            <person name="Adriaenssens E.M."/>
            <person name="Foster-Nyarko E."/>
            <person name="Jarju S."/>
            <person name="Secka A."/>
            <person name="Antonio M."/>
            <person name="Oren A."/>
            <person name="Chaudhuri R.R."/>
            <person name="La Ragione R."/>
            <person name="Hildebrand F."/>
            <person name="Pallen M.J."/>
        </authorList>
    </citation>
    <scope>NUCLEOTIDE SEQUENCE</scope>
    <source>
        <strain evidence="2">ChiGjej4B4-7305</strain>
    </source>
</reference>